<proteinExistence type="predicted"/>
<keyword evidence="8" id="KW-1185">Reference proteome</keyword>
<dbReference type="EMBL" id="LQOF01000016">
    <property type="protein sequence ID" value="KXT73693.1"/>
    <property type="molecule type" value="Genomic_DNA"/>
</dbReference>
<reference evidence="5 6" key="1">
    <citation type="submission" date="2016-01" db="EMBL/GenBank/DDBJ databases">
        <title>Highly variable Streptococcus oralis are common among viridans streptococci isolated from primates.</title>
        <authorList>
            <person name="Denapaite D."/>
            <person name="Rieger M."/>
            <person name="Koendgen S."/>
            <person name="Brueckner R."/>
            <person name="Ochigava I."/>
            <person name="Kappeler P."/>
            <person name="Maetz-Rensing K."/>
            <person name="Leendertz F."/>
            <person name="Hakenbeck R."/>
        </authorList>
    </citation>
    <scope>NUCLEOTIDE SEQUENCE [LARGE SCALE GENOMIC DNA]</scope>
    <source>
        <strain evidence="1 5">DD02</strain>
        <strain evidence="2 6">DD03</strain>
    </source>
</reference>
<dbReference type="Proteomes" id="UP000183629">
    <property type="component" value="Unassembled WGS sequence"/>
</dbReference>
<dbReference type="EMBL" id="FOBM01000002">
    <property type="protein sequence ID" value="SEM11846.1"/>
    <property type="molecule type" value="Genomic_DNA"/>
</dbReference>
<evidence type="ECO:0000313" key="8">
    <source>
        <dbReference type="Proteomes" id="UP000183629"/>
    </source>
</evidence>
<reference evidence="3 7" key="3">
    <citation type="submission" date="2016-10" db="EMBL/GenBank/DDBJ databases">
        <authorList>
            <person name="de Groot N.N."/>
        </authorList>
    </citation>
    <scope>NUCLEOTIDE SEQUENCE [LARGE SCALE GENOMIC DNA]</scope>
    <source>
        <strain evidence="4">LMG 15572</strain>
        <strain evidence="3 7">VTM1R29</strain>
    </source>
</reference>
<dbReference type="EMBL" id="LQXV01000132">
    <property type="protein sequence ID" value="KXU09776.1"/>
    <property type="molecule type" value="Genomic_DNA"/>
</dbReference>
<reference evidence="8" key="2">
    <citation type="submission" date="2016-10" db="EMBL/GenBank/DDBJ databases">
        <authorList>
            <person name="Varghese N."/>
            <person name="Submissions S."/>
        </authorList>
    </citation>
    <scope>NUCLEOTIDE SEQUENCE [LARGE SCALE GENOMIC DNA]</scope>
    <source>
        <strain evidence="8">LMG 15572</strain>
    </source>
</reference>
<gene>
    <name evidence="3" type="ORF">SAMN04487839_102472</name>
    <name evidence="4" type="ORF">SAMN05660328_10699</name>
    <name evidence="1" type="ORF">SGADD02_00119</name>
    <name evidence="2" type="ORF">SGADD03_00506</name>
</gene>
<evidence type="ECO:0000313" key="5">
    <source>
        <dbReference type="Proteomes" id="UP000070198"/>
    </source>
</evidence>
<evidence type="ECO:0000313" key="1">
    <source>
        <dbReference type="EMBL" id="KXT73693.1"/>
    </source>
</evidence>
<dbReference type="Proteomes" id="UP000182764">
    <property type="component" value="Unassembled WGS sequence"/>
</dbReference>
<dbReference type="AlphaFoldDB" id="A0A139R4Z4"/>
<dbReference type="EMBL" id="FPBN01000006">
    <property type="protein sequence ID" value="SFU77196.1"/>
    <property type="molecule type" value="Genomic_DNA"/>
</dbReference>
<protein>
    <submittedName>
        <fullName evidence="3">Bacteriocin-type signal sequence-containing protein</fullName>
    </submittedName>
</protein>
<dbReference type="Proteomes" id="UP000071927">
    <property type="component" value="Unassembled WGS sequence"/>
</dbReference>
<dbReference type="RefSeq" id="WP_061458103.1">
    <property type="nucleotide sequence ID" value="NZ_FNUH01000003.1"/>
</dbReference>
<evidence type="ECO:0000313" key="6">
    <source>
        <dbReference type="Proteomes" id="UP000071927"/>
    </source>
</evidence>
<evidence type="ECO:0000313" key="7">
    <source>
        <dbReference type="Proteomes" id="UP000182764"/>
    </source>
</evidence>
<dbReference type="Proteomes" id="UP000070198">
    <property type="component" value="Unassembled WGS sequence"/>
</dbReference>
<organism evidence="2 6">
    <name type="scientific">Streptococcus gallolyticus</name>
    <dbReference type="NCBI Taxonomy" id="315405"/>
    <lineage>
        <taxon>Bacteria</taxon>
        <taxon>Bacillati</taxon>
        <taxon>Bacillota</taxon>
        <taxon>Bacilli</taxon>
        <taxon>Lactobacillales</taxon>
        <taxon>Streptococcaceae</taxon>
        <taxon>Streptococcus</taxon>
    </lineage>
</organism>
<evidence type="ECO:0000313" key="3">
    <source>
        <dbReference type="EMBL" id="SEM11846.1"/>
    </source>
</evidence>
<evidence type="ECO:0000313" key="2">
    <source>
        <dbReference type="EMBL" id="KXU09776.1"/>
    </source>
</evidence>
<name>A0A139R4Z4_9STRE</name>
<evidence type="ECO:0000313" key="4">
    <source>
        <dbReference type="EMBL" id="SFU77196.1"/>
    </source>
</evidence>
<accession>A0A139R4Z4</accession>
<dbReference type="PATRIC" id="fig|315405.11.peg.130"/>
<sequence>MMTEKMFKELNQSELEKTIGGKNKDFLIVGPFDWLKNFNNKPKKQT</sequence>